<dbReference type="PROSITE" id="PS00107">
    <property type="entry name" value="PROTEIN_KINASE_ATP"/>
    <property type="match status" value="1"/>
</dbReference>
<comment type="caution">
    <text evidence="2">The sequence shown here is derived from an EMBL/GenBank/DDBJ whole genome shotgun (WGS) entry which is preliminary data.</text>
</comment>
<dbReference type="Gene3D" id="3.30.200.20">
    <property type="entry name" value="Phosphorylase Kinase, domain 1"/>
    <property type="match status" value="1"/>
</dbReference>
<keyword evidence="3" id="KW-1185">Reference proteome</keyword>
<feature type="non-terminal residue" evidence="2">
    <location>
        <position position="1"/>
    </location>
</feature>
<evidence type="ECO:0000256" key="1">
    <source>
        <dbReference type="PROSITE-ProRule" id="PRU10141"/>
    </source>
</evidence>
<evidence type="ECO:0000313" key="3">
    <source>
        <dbReference type="Proteomes" id="UP001189429"/>
    </source>
</evidence>
<proteinExistence type="predicted"/>
<reference evidence="2" key="1">
    <citation type="submission" date="2023-10" db="EMBL/GenBank/DDBJ databases">
        <authorList>
            <person name="Chen Y."/>
            <person name="Shah S."/>
            <person name="Dougan E. K."/>
            <person name="Thang M."/>
            <person name="Chan C."/>
        </authorList>
    </citation>
    <scope>NUCLEOTIDE SEQUENCE [LARGE SCALE GENOMIC DNA]</scope>
</reference>
<dbReference type="SUPFAM" id="SSF56112">
    <property type="entry name" value="Protein kinase-like (PK-like)"/>
    <property type="match status" value="1"/>
</dbReference>
<feature type="binding site" evidence="1">
    <location>
        <position position="126"/>
    </location>
    <ligand>
        <name>ATP</name>
        <dbReference type="ChEBI" id="CHEBI:30616"/>
    </ligand>
</feature>
<accession>A0ABN9XYL6</accession>
<dbReference type="InterPro" id="IPR011009">
    <property type="entry name" value="Kinase-like_dom_sf"/>
</dbReference>
<keyword evidence="1" id="KW-0547">Nucleotide-binding</keyword>
<name>A0ABN9XYL6_9DINO</name>
<evidence type="ECO:0000313" key="2">
    <source>
        <dbReference type="EMBL" id="CAK0905242.1"/>
    </source>
</evidence>
<sequence length="140" mass="15436">EDPVGLLSEGYFPTVVKLATPQAKTVIGTTLQIELDTSDTDDDDVQYYHRRSSRRAETLRSQTLETAMTPVGSATCGSLHVDMAIQAWGDELSIAPEELSIVELLGHGSTAMVYEGQWRGRDVAVKRLNAQRTMVPIFVR</sequence>
<dbReference type="EMBL" id="CAUYUJ010021521">
    <property type="protein sequence ID" value="CAK0905242.1"/>
    <property type="molecule type" value="Genomic_DNA"/>
</dbReference>
<dbReference type="Proteomes" id="UP001189429">
    <property type="component" value="Unassembled WGS sequence"/>
</dbReference>
<keyword evidence="1" id="KW-0067">ATP-binding</keyword>
<evidence type="ECO:0008006" key="4">
    <source>
        <dbReference type="Google" id="ProtNLM"/>
    </source>
</evidence>
<gene>
    <name evidence="2" type="ORF">PCOR1329_LOCUS80993</name>
</gene>
<dbReference type="InterPro" id="IPR017441">
    <property type="entry name" value="Protein_kinase_ATP_BS"/>
</dbReference>
<feature type="non-terminal residue" evidence="2">
    <location>
        <position position="140"/>
    </location>
</feature>
<organism evidence="2 3">
    <name type="scientific">Prorocentrum cordatum</name>
    <dbReference type="NCBI Taxonomy" id="2364126"/>
    <lineage>
        <taxon>Eukaryota</taxon>
        <taxon>Sar</taxon>
        <taxon>Alveolata</taxon>
        <taxon>Dinophyceae</taxon>
        <taxon>Prorocentrales</taxon>
        <taxon>Prorocentraceae</taxon>
        <taxon>Prorocentrum</taxon>
    </lineage>
</organism>
<protein>
    <recommendedName>
        <fullName evidence="4">Protein kinase domain-containing protein</fullName>
    </recommendedName>
</protein>